<dbReference type="SMART" id="SM00858">
    <property type="entry name" value="SAF"/>
    <property type="match status" value="1"/>
</dbReference>
<evidence type="ECO:0000313" key="3">
    <source>
        <dbReference type="EMBL" id="MEY1660568.1"/>
    </source>
</evidence>
<dbReference type="RefSeq" id="WP_369453816.1">
    <property type="nucleotide sequence ID" value="NZ_JBGCUO010000001.1"/>
</dbReference>
<evidence type="ECO:0000313" key="4">
    <source>
        <dbReference type="Proteomes" id="UP001562065"/>
    </source>
</evidence>
<sequence length="302" mass="32371">MGARWLYMLPALLLSAIAVVLAIMGLAREPAPAPNQAAPGIVMQVTEQQIEDALKHSYWVATRELGIGAQISENDFRKVGVSVPLVEALPSDQSVVGTVLRRNVREGEILARSHLQPANKLAQVVPAGYRAVAIAIDNVSAVGGFLKAGDLVDILAHFRNGGDDDRQPTAMVVLSSIEVLAVHGRMEEPSTEDERQQEQQRGRNATAVLAVPREDLSRLMLAEANGALRLALAGQGREHRDGDETETATADGKPSSADAAAALARFEDLFPKKQRAPARPAAPRGDRVEVFEGSSSRSTYVH</sequence>
<feature type="region of interest" description="Disordered" evidence="1">
    <location>
        <begin position="185"/>
        <end position="205"/>
    </location>
</feature>
<feature type="compositionally biased region" description="Basic and acidic residues" evidence="1">
    <location>
        <begin position="185"/>
        <end position="201"/>
    </location>
</feature>
<accession>A0ABV4AFE2</accession>
<feature type="region of interest" description="Disordered" evidence="1">
    <location>
        <begin position="233"/>
        <end position="302"/>
    </location>
</feature>
<dbReference type="InterPro" id="IPR031571">
    <property type="entry name" value="RcpC_dom"/>
</dbReference>
<name>A0ABV4AFE2_9GAMM</name>
<dbReference type="CDD" id="cd11614">
    <property type="entry name" value="SAF_CpaB_FlgA_like"/>
    <property type="match status" value="1"/>
</dbReference>
<evidence type="ECO:0000256" key="1">
    <source>
        <dbReference type="SAM" id="MobiDB-lite"/>
    </source>
</evidence>
<dbReference type="EMBL" id="JBGCUO010000001">
    <property type="protein sequence ID" value="MEY1660568.1"/>
    <property type="molecule type" value="Genomic_DNA"/>
</dbReference>
<dbReference type="InterPro" id="IPR017592">
    <property type="entry name" value="Pilus_assmbl_Flp-typ_CpaB"/>
</dbReference>
<gene>
    <name evidence="3" type="primary">cpaB</name>
    <name evidence="3" type="ORF">AB5I84_00230</name>
</gene>
<evidence type="ECO:0000259" key="2">
    <source>
        <dbReference type="SMART" id="SM00858"/>
    </source>
</evidence>
<dbReference type="NCBIfam" id="TIGR03177">
    <property type="entry name" value="pilus_cpaB"/>
    <property type="match status" value="1"/>
</dbReference>
<reference evidence="3 4" key="1">
    <citation type="submission" date="2024-07" db="EMBL/GenBank/DDBJ databases">
        <authorList>
            <person name="Ren Q."/>
        </authorList>
    </citation>
    <scope>NUCLEOTIDE SEQUENCE [LARGE SCALE GENOMIC DNA]</scope>
    <source>
        <strain evidence="3 4">REN37</strain>
    </source>
</reference>
<feature type="domain" description="SAF" evidence="2">
    <location>
        <begin position="56"/>
        <end position="116"/>
    </location>
</feature>
<dbReference type="Proteomes" id="UP001562065">
    <property type="component" value="Unassembled WGS sequence"/>
</dbReference>
<comment type="caution">
    <text evidence="3">The sequence shown here is derived from an EMBL/GenBank/DDBJ whole genome shotgun (WGS) entry which is preliminary data.</text>
</comment>
<feature type="compositionally biased region" description="Polar residues" evidence="1">
    <location>
        <begin position="293"/>
        <end position="302"/>
    </location>
</feature>
<dbReference type="Pfam" id="PF16976">
    <property type="entry name" value="RcpC"/>
    <property type="match status" value="1"/>
</dbReference>
<proteinExistence type="predicted"/>
<dbReference type="InterPro" id="IPR013974">
    <property type="entry name" value="SAF"/>
</dbReference>
<organism evidence="3 4">
    <name type="scientific">Isoalcanivorax beigongshangi</name>
    <dbReference type="NCBI Taxonomy" id="3238810"/>
    <lineage>
        <taxon>Bacteria</taxon>
        <taxon>Pseudomonadati</taxon>
        <taxon>Pseudomonadota</taxon>
        <taxon>Gammaproteobacteria</taxon>
        <taxon>Oceanospirillales</taxon>
        <taxon>Alcanivoracaceae</taxon>
        <taxon>Isoalcanivorax</taxon>
    </lineage>
</organism>
<keyword evidence="4" id="KW-1185">Reference proteome</keyword>
<protein>
    <submittedName>
        <fullName evidence="3">Flp pilus assembly protein CpaB</fullName>
    </submittedName>
</protein>
<dbReference type="Pfam" id="PF08666">
    <property type="entry name" value="SAF"/>
    <property type="match status" value="1"/>
</dbReference>